<dbReference type="EMBL" id="FPCA01000001">
    <property type="protein sequence ID" value="SFU34572.1"/>
    <property type="molecule type" value="Genomic_DNA"/>
</dbReference>
<dbReference type="AlphaFoldDB" id="A0A1I7FEF7"/>
<protein>
    <recommendedName>
        <fullName evidence="4">Outer membrane protein beta-barrel domain-containing protein</fullName>
    </recommendedName>
</protein>
<proteinExistence type="predicted"/>
<gene>
    <name evidence="2" type="ORF">SAMN04487941_0142</name>
</gene>
<organism evidence="2 3">
    <name type="scientific">Pontibacter akesuensis</name>
    <dbReference type="NCBI Taxonomy" id="388950"/>
    <lineage>
        <taxon>Bacteria</taxon>
        <taxon>Pseudomonadati</taxon>
        <taxon>Bacteroidota</taxon>
        <taxon>Cytophagia</taxon>
        <taxon>Cytophagales</taxon>
        <taxon>Hymenobacteraceae</taxon>
        <taxon>Pontibacter</taxon>
    </lineage>
</organism>
<dbReference type="STRING" id="388950.GCA_001611675_03280"/>
<feature type="signal peptide" evidence="1">
    <location>
        <begin position="1"/>
        <end position="24"/>
    </location>
</feature>
<name>A0A1I7FEF7_9BACT</name>
<evidence type="ECO:0000313" key="3">
    <source>
        <dbReference type="Proteomes" id="UP000182491"/>
    </source>
</evidence>
<evidence type="ECO:0008006" key="4">
    <source>
        <dbReference type="Google" id="ProtNLM"/>
    </source>
</evidence>
<feature type="chain" id="PRO_5010260688" description="Outer membrane protein beta-barrel domain-containing protein" evidence="1">
    <location>
        <begin position="25"/>
        <end position="260"/>
    </location>
</feature>
<sequence>MLKKVTILMLSFFFLLCGVKAQQAADQHGVASGTTPKFHIALYTGIGVAGPTKDLMEHMKDSGFGDSSYGGWFSDGQEYPEKMRIPVLRLEAAYFINEKRSFSLNLGFADVTEVSGFDSRGIGNYLTLRSRLHQVAANYIISLKERRHNLSLGPVFFLHEVEDTHPYSNHEKYRNIIPGLNAGYSLQLVQRKSWFLALNTTARWAPKSRIGPFVVEHEGGTPLPDMQRSEFSATKVTLSGLDVGVAAGLNFNRKEKNSSN</sequence>
<evidence type="ECO:0000256" key="1">
    <source>
        <dbReference type="SAM" id="SignalP"/>
    </source>
</evidence>
<reference evidence="3" key="1">
    <citation type="submission" date="2016-10" db="EMBL/GenBank/DDBJ databases">
        <authorList>
            <person name="Varghese N."/>
        </authorList>
    </citation>
    <scope>NUCLEOTIDE SEQUENCE [LARGE SCALE GENOMIC DNA]</scope>
    <source>
        <strain evidence="3">DSM 18820</strain>
    </source>
</reference>
<accession>A0A1I7FEF7</accession>
<dbReference type="RefSeq" id="WP_068839145.1">
    <property type="nucleotide sequence ID" value="NZ_BMXC01000001.1"/>
</dbReference>
<keyword evidence="1" id="KW-0732">Signal</keyword>
<dbReference type="OrthoDB" id="20837at2"/>
<keyword evidence="3" id="KW-1185">Reference proteome</keyword>
<evidence type="ECO:0000313" key="2">
    <source>
        <dbReference type="EMBL" id="SFU34572.1"/>
    </source>
</evidence>
<dbReference type="Proteomes" id="UP000182491">
    <property type="component" value="Unassembled WGS sequence"/>
</dbReference>